<keyword evidence="7 8" id="KW-0472">Membrane</keyword>
<feature type="transmembrane region" description="Helical" evidence="8">
    <location>
        <begin position="78"/>
        <end position="100"/>
    </location>
</feature>
<feature type="transmembrane region" description="Helical" evidence="8">
    <location>
        <begin position="12"/>
        <end position="30"/>
    </location>
</feature>
<dbReference type="AlphaFoldDB" id="A0AA88ZRW1"/>
<dbReference type="InterPro" id="IPR004761">
    <property type="entry name" value="Spore_GerAB"/>
</dbReference>
<evidence type="ECO:0000256" key="5">
    <source>
        <dbReference type="ARBA" id="ARBA00022692"/>
    </source>
</evidence>
<feature type="transmembrane region" description="Helical" evidence="8">
    <location>
        <begin position="258"/>
        <end position="279"/>
    </location>
</feature>
<dbReference type="Gene3D" id="1.20.1740.10">
    <property type="entry name" value="Amino acid/polyamine transporter I"/>
    <property type="match status" value="1"/>
</dbReference>
<evidence type="ECO:0000313" key="10">
    <source>
        <dbReference type="Proteomes" id="UP000030016"/>
    </source>
</evidence>
<evidence type="ECO:0000256" key="4">
    <source>
        <dbReference type="ARBA" id="ARBA00022544"/>
    </source>
</evidence>
<evidence type="ECO:0000256" key="7">
    <source>
        <dbReference type="ARBA" id="ARBA00023136"/>
    </source>
</evidence>
<dbReference type="NCBIfam" id="TIGR00912">
    <property type="entry name" value="2A0309"/>
    <property type="match status" value="1"/>
</dbReference>
<dbReference type="Proteomes" id="UP000030016">
    <property type="component" value="Unassembled WGS sequence"/>
</dbReference>
<evidence type="ECO:0000313" key="9">
    <source>
        <dbReference type="EMBL" id="KGN02055.1"/>
    </source>
</evidence>
<protein>
    <submittedName>
        <fullName evidence="9">Spore gernimation protein</fullName>
    </submittedName>
</protein>
<reference evidence="9 10" key="1">
    <citation type="submission" date="2014-01" db="EMBL/GenBank/DDBJ databases">
        <title>Plasmidome dynamics in the species complex Clostridium novyi sensu lato converts strains of independent lineages into distinctly different pathogens.</title>
        <authorList>
            <person name="Skarin H."/>
            <person name="Segerman B."/>
        </authorList>
    </citation>
    <scope>NUCLEOTIDE SEQUENCE [LARGE SCALE GENOMIC DNA]</scope>
    <source>
        <strain evidence="9 10">4570</strain>
    </source>
</reference>
<feature type="transmembrane region" description="Helical" evidence="8">
    <location>
        <begin position="42"/>
        <end position="63"/>
    </location>
</feature>
<evidence type="ECO:0000256" key="6">
    <source>
        <dbReference type="ARBA" id="ARBA00022989"/>
    </source>
</evidence>
<feature type="transmembrane region" description="Helical" evidence="8">
    <location>
        <begin position="331"/>
        <end position="353"/>
    </location>
</feature>
<name>A0AA88ZRW1_CLONO</name>
<keyword evidence="4" id="KW-0309">Germination</keyword>
<comment type="similarity">
    <text evidence="2">Belongs to the amino acid-polyamine-organocation (APC) superfamily. Spore germination protein (SGP) (TC 2.A.3.9) family.</text>
</comment>
<feature type="transmembrane region" description="Helical" evidence="8">
    <location>
        <begin position="187"/>
        <end position="207"/>
    </location>
</feature>
<comment type="caution">
    <text evidence="9">The sequence shown here is derived from an EMBL/GenBank/DDBJ whole genome shotgun (WGS) entry which is preliminary data.</text>
</comment>
<sequence length="370" mass="42351">MENENSLLDEKDIYYLCMNSIIGIGFFKLSHDIVKMVGQDGWIPNVLGIIYPCYIAAISVYIIKKFPNDNIISIGKKYFGNVFGTILGLLYMMEFIMLIPSITSGFTNVLRVYAVTFLPRINIIICIVAVAWYCSLSGIKNIARMSKLIIIIFIIPIVISIGALNSGSILNLQPIFQSSVKKIVKSTFLTIFQYSGIEFLVLIHPYFQDKESTQKPIFKAIFTLMIIYTWIVFISIYYLGPELVPKASWPFTLVTESIVVPVINNFRFVFVSLWAIVMIKTASNYYYYVCLGIKSNLKIENKMVAIVLFPISIIIAMLYKNEITRRYIGNLIINTTVIFNIVYLTVIFAITYMKEKQKLNTDKKVQNKRT</sequence>
<evidence type="ECO:0000256" key="1">
    <source>
        <dbReference type="ARBA" id="ARBA00004141"/>
    </source>
</evidence>
<evidence type="ECO:0000256" key="3">
    <source>
        <dbReference type="ARBA" id="ARBA00022448"/>
    </source>
</evidence>
<proteinExistence type="inferred from homology"/>
<feature type="transmembrane region" description="Helical" evidence="8">
    <location>
        <begin position="148"/>
        <end position="167"/>
    </location>
</feature>
<dbReference type="GO" id="GO:0016020">
    <property type="term" value="C:membrane"/>
    <property type="evidence" value="ECO:0007669"/>
    <property type="project" value="UniProtKB-SubCell"/>
</dbReference>
<dbReference type="PANTHER" id="PTHR34975">
    <property type="entry name" value="SPORE GERMINATION PROTEIN A2"/>
    <property type="match status" value="1"/>
</dbReference>
<dbReference type="RefSeq" id="WP_039249897.1">
    <property type="nucleotide sequence ID" value="NZ_JDRX01000014.1"/>
</dbReference>
<feature type="transmembrane region" description="Helical" evidence="8">
    <location>
        <begin position="219"/>
        <end position="238"/>
    </location>
</feature>
<keyword evidence="6 8" id="KW-1133">Transmembrane helix</keyword>
<keyword evidence="3" id="KW-0813">Transport</keyword>
<accession>A0AA88ZRW1</accession>
<keyword evidence="5 8" id="KW-0812">Transmembrane</keyword>
<dbReference type="Pfam" id="PF03845">
    <property type="entry name" value="Spore_permease"/>
    <property type="match status" value="1"/>
</dbReference>
<gene>
    <name evidence="9" type="ORF">Z969_07115</name>
</gene>
<organism evidence="9 10">
    <name type="scientific">Clostridium novyi A str. 4570</name>
    <dbReference type="NCBI Taxonomy" id="1444290"/>
    <lineage>
        <taxon>Bacteria</taxon>
        <taxon>Bacillati</taxon>
        <taxon>Bacillota</taxon>
        <taxon>Clostridia</taxon>
        <taxon>Eubacteriales</taxon>
        <taxon>Clostridiaceae</taxon>
        <taxon>Clostridium</taxon>
    </lineage>
</organism>
<evidence type="ECO:0000256" key="8">
    <source>
        <dbReference type="SAM" id="Phobius"/>
    </source>
</evidence>
<dbReference type="PANTHER" id="PTHR34975:SF2">
    <property type="entry name" value="SPORE GERMINATION PROTEIN A2"/>
    <property type="match status" value="1"/>
</dbReference>
<dbReference type="GO" id="GO:0009847">
    <property type="term" value="P:spore germination"/>
    <property type="evidence" value="ECO:0007669"/>
    <property type="project" value="InterPro"/>
</dbReference>
<feature type="transmembrane region" description="Helical" evidence="8">
    <location>
        <begin position="112"/>
        <end position="136"/>
    </location>
</feature>
<evidence type="ECO:0000256" key="2">
    <source>
        <dbReference type="ARBA" id="ARBA00007998"/>
    </source>
</evidence>
<dbReference type="EMBL" id="JDRX01000014">
    <property type="protein sequence ID" value="KGN02055.1"/>
    <property type="molecule type" value="Genomic_DNA"/>
</dbReference>
<feature type="transmembrane region" description="Helical" evidence="8">
    <location>
        <begin position="299"/>
        <end position="319"/>
    </location>
</feature>
<comment type="subcellular location">
    <subcellularLocation>
        <location evidence="1">Membrane</location>
        <topology evidence="1">Multi-pass membrane protein</topology>
    </subcellularLocation>
</comment>